<feature type="non-terminal residue" evidence="4">
    <location>
        <position position="358"/>
    </location>
</feature>
<name>A0A0B4U7E2_9DIOP</name>
<proteinExistence type="evidence at transcript level"/>
<dbReference type="FunFam" id="1.20.5.1500:FF:000001">
    <property type="entry name" value="Nucleosome assembly protein 1-like 1"/>
    <property type="match status" value="1"/>
</dbReference>
<dbReference type="Gene3D" id="3.30.1120.90">
    <property type="entry name" value="Nucleosome assembly protein"/>
    <property type="match status" value="1"/>
</dbReference>
<dbReference type="InterPro" id="IPR037231">
    <property type="entry name" value="NAP-like_sf"/>
</dbReference>
<dbReference type="GO" id="GO:0006334">
    <property type="term" value="P:nucleosome assembly"/>
    <property type="evidence" value="ECO:0007669"/>
    <property type="project" value="InterPro"/>
</dbReference>
<evidence type="ECO:0000256" key="2">
    <source>
        <dbReference type="RuleBase" id="RU003876"/>
    </source>
</evidence>
<dbReference type="InterPro" id="IPR002164">
    <property type="entry name" value="NAP_family"/>
</dbReference>
<dbReference type="AlphaFoldDB" id="A0A0B4U7E2"/>
<reference evidence="4" key="1">
    <citation type="journal article" date="2015" name="Insect Mol. Biol.">
        <title>We can't all be supermodels: the value of comparative transcriptomics to the study of non-model insects.</title>
        <authorList>
            <person name="Oppenheim S.J."/>
            <person name="Baker R.H."/>
            <person name="Simon S."/>
            <person name="DeSalle R."/>
        </authorList>
    </citation>
    <scope>NUCLEOTIDE SEQUENCE</scope>
</reference>
<feature type="compositionally biased region" description="Acidic residues" evidence="3">
    <location>
        <begin position="326"/>
        <end position="337"/>
    </location>
</feature>
<evidence type="ECO:0000256" key="1">
    <source>
        <dbReference type="ARBA" id="ARBA00009947"/>
    </source>
</evidence>
<dbReference type="Gene3D" id="1.20.5.1500">
    <property type="match status" value="1"/>
</dbReference>
<comment type="similarity">
    <text evidence="1 2">Belongs to the nucleosome assembly protein (NAP) family.</text>
</comment>
<dbReference type="GO" id="GO:0005634">
    <property type="term" value="C:nucleus"/>
    <property type="evidence" value="ECO:0007669"/>
    <property type="project" value="InterPro"/>
</dbReference>
<protein>
    <submittedName>
        <fullName evidence="4">Nucleosome assembly protein 1 paralog 5</fullName>
    </submittedName>
</protein>
<feature type="region of interest" description="Disordered" evidence="3">
    <location>
        <begin position="326"/>
        <end position="358"/>
    </location>
</feature>
<dbReference type="PANTHER" id="PTHR11875">
    <property type="entry name" value="TESTIS-SPECIFIC Y-ENCODED PROTEIN"/>
    <property type="match status" value="1"/>
</dbReference>
<accession>A0A0B4U7E2</accession>
<organism evidence="4">
    <name type="scientific">Sphyracephala beccarii</name>
    <dbReference type="NCBI Taxonomy" id="139675"/>
    <lineage>
        <taxon>Eukaryota</taxon>
        <taxon>Metazoa</taxon>
        <taxon>Ecdysozoa</taxon>
        <taxon>Arthropoda</taxon>
        <taxon>Hexapoda</taxon>
        <taxon>Insecta</taxon>
        <taxon>Pterygota</taxon>
        <taxon>Neoptera</taxon>
        <taxon>Endopterygota</taxon>
        <taxon>Diptera</taxon>
        <taxon>Brachycera</taxon>
        <taxon>Muscomorpha</taxon>
        <taxon>Diopsoidea</taxon>
        <taxon>Diopsidae</taxon>
        <taxon>Sphyracephala</taxon>
    </lineage>
</organism>
<evidence type="ECO:0000256" key="3">
    <source>
        <dbReference type="SAM" id="MobiDB-lite"/>
    </source>
</evidence>
<evidence type="ECO:0000313" key="4">
    <source>
        <dbReference type="EMBL" id="AJC52585.1"/>
    </source>
</evidence>
<dbReference type="Pfam" id="PF00956">
    <property type="entry name" value="NAP"/>
    <property type="match status" value="1"/>
</dbReference>
<dbReference type="EMBL" id="KM821189">
    <property type="protein sequence ID" value="AJC52585.1"/>
    <property type="molecule type" value="mRNA"/>
</dbReference>
<sequence>MSLLLTVIVRHITNKMDSNTNKQAGDGEHVGDGSISPAYFSASMRRHYLHSMVQSLPEPIQQRVTVLKNLQLEISNIEKKYDEEIFKIEKKYQEKFQPLYIKRMEIITGKVDPPEEQPKWKETKPEEEVEVNGDFGDILKTCQSIPADATGVPYFWLIVFKTCDKLRELIHPEDEQVLKSLYDLKMVYHEDLSYTFEFHFTENDYFTNNVLYKTYYLRTTSDDFPFHYDSLELYKCKGCDINWKENKDLTSRKITTGDGENRVEHFIPNDTFFNFFKPPEAEVGSEELDEKTDDILSTDFEVSYLIREEIIPRAVLYFTGDLVCDDSDEESDSESEAEYPSYYDECGGEGTNVGKYNQ</sequence>
<dbReference type="SUPFAM" id="SSF143113">
    <property type="entry name" value="NAP-like"/>
    <property type="match status" value="1"/>
</dbReference>